<feature type="transmembrane region" description="Helical" evidence="1">
    <location>
        <begin position="51"/>
        <end position="71"/>
    </location>
</feature>
<proteinExistence type="predicted"/>
<evidence type="ECO:0000313" key="3">
    <source>
        <dbReference type="Proteomes" id="UP000281985"/>
    </source>
</evidence>
<dbReference type="EMBL" id="REFV01000010">
    <property type="protein sequence ID" value="RMB57613.1"/>
    <property type="molecule type" value="Genomic_DNA"/>
</dbReference>
<accession>A0A3M0G7F5</accession>
<organism evidence="2 3">
    <name type="scientific">Dokdonia sinensis</name>
    <dbReference type="NCBI Taxonomy" id="2479847"/>
    <lineage>
        <taxon>Bacteria</taxon>
        <taxon>Pseudomonadati</taxon>
        <taxon>Bacteroidota</taxon>
        <taxon>Flavobacteriia</taxon>
        <taxon>Flavobacteriales</taxon>
        <taxon>Flavobacteriaceae</taxon>
        <taxon>Dokdonia</taxon>
    </lineage>
</organism>
<reference evidence="2 3" key="1">
    <citation type="submission" date="2018-10" db="EMBL/GenBank/DDBJ databases">
        <title>Dokdonia luteus sp. nov., isolated from sea water.</title>
        <authorList>
            <person name="Zhou L.Y."/>
            <person name="Du Z.J."/>
        </authorList>
    </citation>
    <scope>NUCLEOTIDE SEQUENCE [LARGE SCALE GENOMIC DNA]</scope>
    <source>
        <strain evidence="2 3">SH27</strain>
    </source>
</reference>
<comment type="caution">
    <text evidence="2">The sequence shown here is derived from an EMBL/GenBank/DDBJ whole genome shotgun (WGS) entry which is preliminary data.</text>
</comment>
<dbReference type="RefSeq" id="WP_121917720.1">
    <property type="nucleotide sequence ID" value="NZ_REFV01000010.1"/>
</dbReference>
<evidence type="ECO:0008006" key="4">
    <source>
        <dbReference type="Google" id="ProtNLM"/>
    </source>
</evidence>
<gene>
    <name evidence="2" type="ORF">EAX61_10895</name>
</gene>
<keyword evidence="1" id="KW-1133">Transmembrane helix</keyword>
<keyword evidence="1" id="KW-0472">Membrane</keyword>
<keyword evidence="1" id="KW-0812">Transmembrane</keyword>
<evidence type="ECO:0000256" key="1">
    <source>
        <dbReference type="SAM" id="Phobius"/>
    </source>
</evidence>
<feature type="transmembrane region" description="Helical" evidence="1">
    <location>
        <begin position="77"/>
        <end position="98"/>
    </location>
</feature>
<dbReference type="OrthoDB" id="883418at2"/>
<feature type="transmembrane region" description="Helical" evidence="1">
    <location>
        <begin position="119"/>
        <end position="137"/>
    </location>
</feature>
<dbReference type="AlphaFoldDB" id="A0A3M0G7F5"/>
<keyword evidence="3" id="KW-1185">Reference proteome</keyword>
<name>A0A3M0G7F5_9FLAO</name>
<feature type="transmembrane region" description="Helical" evidence="1">
    <location>
        <begin position="6"/>
        <end position="30"/>
    </location>
</feature>
<evidence type="ECO:0000313" key="2">
    <source>
        <dbReference type="EMBL" id="RMB57613.1"/>
    </source>
</evidence>
<sequence>MSTDFIWLSKLLVDFGLVVLILMVQLIVYPSFKFYDRESLLYWHKLYKTRLAVIVIPLMFAQVILSVIIVWNLSTYAIINGILVVGVWVSTFIQFVPIHNRITNESYKELDLELLVKRNWVRVAIWVAIFSVSLLQYNTI</sequence>
<protein>
    <recommendedName>
        <fullName evidence="4">DUF1772 domain-containing protein</fullName>
    </recommendedName>
</protein>
<dbReference type="Proteomes" id="UP000281985">
    <property type="component" value="Unassembled WGS sequence"/>
</dbReference>